<organism evidence="3 4">
    <name type="scientific">Mycetocola manganoxydans</name>
    <dbReference type="NCBI Taxonomy" id="699879"/>
    <lineage>
        <taxon>Bacteria</taxon>
        <taxon>Bacillati</taxon>
        <taxon>Actinomycetota</taxon>
        <taxon>Actinomycetes</taxon>
        <taxon>Micrococcales</taxon>
        <taxon>Microbacteriaceae</taxon>
        <taxon>Mycetocola</taxon>
    </lineage>
</organism>
<evidence type="ECO:0000313" key="4">
    <source>
        <dbReference type="Proteomes" id="UP000270299"/>
    </source>
</evidence>
<comment type="caution">
    <text evidence="3">The sequence shown here is derived from an EMBL/GenBank/DDBJ whole genome shotgun (WGS) entry which is preliminary data.</text>
</comment>
<dbReference type="EMBL" id="RCUV01000012">
    <property type="protein sequence ID" value="RLP69849.1"/>
    <property type="molecule type" value="Genomic_DNA"/>
</dbReference>
<keyword evidence="1" id="KW-0472">Membrane</keyword>
<dbReference type="InterPro" id="IPR059026">
    <property type="entry name" value="LpqB_N"/>
</dbReference>
<gene>
    <name evidence="3" type="ORF">D9V29_11035</name>
</gene>
<sequence length="152" mass="16714">MTHDTSAPVRRNLLLLFVAIAVLVIVALAIVFTRGEPEVLDESTPEGVVQRYAAAVLDGDDDEALNWLSDDAREECGTTQSVTSDLRVALISTDVRENSADVRVQISQNGSGPFGSEYSYEEDVKLTREGGDWRIEVAPWELTICLMDGEIR</sequence>
<evidence type="ECO:0000256" key="1">
    <source>
        <dbReference type="SAM" id="Phobius"/>
    </source>
</evidence>
<protein>
    <recommendedName>
        <fullName evidence="2">Lipoprotein LpqB N-terminal domain-containing protein</fullName>
    </recommendedName>
</protein>
<feature type="domain" description="Lipoprotein LpqB N-terminal" evidence="2">
    <location>
        <begin position="41"/>
        <end position="144"/>
    </location>
</feature>
<reference evidence="3 4" key="1">
    <citation type="submission" date="2018-10" db="EMBL/GenBank/DDBJ databases">
        <authorList>
            <person name="Li J."/>
        </authorList>
    </citation>
    <scope>NUCLEOTIDE SEQUENCE [LARGE SCALE GENOMIC DNA]</scope>
    <source>
        <strain evidence="3 4">CCTCC AB209002</strain>
    </source>
</reference>
<name>A0A3L6ZPX5_9MICO</name>
<dbReference type="Pfam" id="PF25976">
    <property type="entry name" value="LpqB_N"/>
    <property type="match status" value="1"/>
</dbReference>
<dbReference type="OrthoDB" id="5118128at2"/>
<keyword evidence="1" id="KW-1133">Transmembrane helix</keyword>
<dbReference type="AlphaFoldDB" id="A0A3L6ZPX5"/>
<evidence type="ECO:0000259" key="2">
    <source>
        <dbReference type="Pfam" id="PF25976"/>
    </source>
</evidence>
<dbReference type="RefSeq" id="WP_121673474.1">
    <property type="nucleotide sequence ID" value="NZ_BMXM01000008.1"/>
</dbReference>
<keyword evidence="4" id="KW-1185">Reference proteome</keyword>
<keyword evidence="1" id="KW-0812">Transmembrane</keyword>
<accession>A0A3L6ZPX5</accession>
<dbReference type="Proteomes" id="UP000270299">
    <property type="component" value="Unassembled WGS sequence"/>
</dbReference>
<proteinExistence type="predicted"/>
<evidence type="ECO:0000313" key="3">
    <source>
        <dbReference type="EMBL" id="RLP69849.1"/>
    </source>
</evidence>
<feature type="transmembrane region" description="Helical" evidence="1">
    <location>
        <begin position="12"/>
        <end position="32"/>
    </location>
</feature>